<keyword evidence="2" id="KW-1185">Reference proteome</keyword>
<sequence>MMPPTCACASCWWTAPRPTSQSSIKVATGHRPRGA</sequence>
<dbReference type="AlphaFoldDB" id="K3XTI0"/>
<reference evidence="1" key="2">
    <citation type="submission" date="2018-08" db="UniProtKB">
        <authorList>
            <consortium name="EnsemblPlants"/>
        </authorList>
    </citation>
    <scope>IDENTIFICATION</scope>
    <source>
        <strain evidence="1">Yugu1</strain>
    </source>
</reference>
<protein>
    <submittedName>
        <fullName evidence="1">Uncharacterized protein</fullName>
    </submittedName>
</protein>
<dbReference type="EMBL" id="AGNK02002815">
    <property type="status" value="NOT_ANNOTATED_CDS"/>
    <property type="molecule type" value="Genomic_DNA"/>
</dbReference>
<proteinExistence type="predicted"/>
<evidence type="ECO:0000313" key="2">
    <source>
        <dbReference type="Proteomes" id="UP000004995"/>
    </source>
</evidence>
<reference evidence="2" key="1">
    <citation type="journal article" date="2012" name="Nat. Biotechnol.">
        <title>Reference genome sequence of the model plant Setaria.</title>
        <authorList>
            <person name="Bennetzen J.L."/>
            <person name="Schmutz J."/>
            <person name="Wang H."/>
            <person name="Percifield R."/>
            <person name="Hawkins J."/>
            <person name="Pontaroli A.C."/>
            <person name="Estep M."/>
            <person name="Feng L."/>
            <person name="Vaughn J.N."/>
            <person name="Grimwood J."/>
            <person name="Jenkins J."/>
            <person name="Barry K."/>
            <person name="Lindquist E."/>
            <person name="Hellsten U."/>
            <person name="Deshpande S."/>
            <person name="Wang X."/>
            <person name="Wu X."/>
            <person name="Mitros T."/>
            <person name="Triplett J."/>
            <person name="Yang X."/>
            <person name="Ye C.Y."/>
            <person name="Mauro-Herrera M."/>
            <person name="Wang L."/>
            <person name="Li P."/>
            <person name="Sharma M."/>
            <person name="Sharma R."/>
            <person name="Ronald P.C."/>
            <person name="Panaud O."/>
            <person name="Kellogg E.A."/>
            <person name="Brutnell T.P."/>
            <person name="Doust A.N."/>
            <person name="Tuskan G.A."/>
            <person name="Rokhsar D."/>
            <person name="Devos K.M."/>
        </authorList>
    </citation>
    <scope>NUCLEOTIDE SEQUENCE [LARGE SCALE GENOMIC DNA]</scope>
    <source>
        <strain evidence="2">cv. Yugu1</strain>
    </source>
</reference>
<name>K3XTI0_SETIT</name>
<dbReference type="Gramene" id="KQL04050">
    <property type="protein sequence ID" value="KQL04050"/>
    <property type="gene ID" value="SETIT_005237mg"/>
</dbReference>
<dbReference type="HOGENOM" id="CLU_3369352_0_0_1"/>
<accession>K3XTI0</accession>
<organism evidence="1 2">
    <name type="scientific">Setaria italica</name>
    <name type="common">Foxtail millet</name>
    <name type="synonym">Panicum italicum</name>
    <dbReference type="NCBI Taxonomy" id="4555"/>
    <lineage>
        <taxon>Eukaryota</taxon>
        <taxon>Viridiplantae</taxon>
        <taxon>Streptophyta</taxon>
        <taxon>Embryophyta</taxon>
        <taxon>Tracheophyta</taxon>
        <taxon>Spermatophyta</taxon>
        <taxon>Magnoliopsida</taxon>
        <taxon>Liliopsida</taxon>
        <taxon>Poales</taxon>
        <taxon>Poaceae</taxon>
        <taxon>PACMAD clade</taxon>
        <taxon>Panicoideae</taxon>
        <taxon>Panicodae</taxon>
        <taxon>Paniceae</taxon>
        <taxon>Cenchrinae</taxon>
        <taxon>Setaria</taxon>
    </lineage>
</organism>
<dbReference type="EnsemblPlants" id="KQL04050">
    <property type="protein sequence ID" value="KQL04050"/>
    <property type="gene ID" value="SETIT_005237mg"/>
</dbReference>
<evidence type="ECO:0000313" key="1">
    <source>
        <dbReference type="EnsemblPlants" id="KQL04050"/>
    </source>
</evidence>
<dbReference type="Proteomes" id="UP000004995">
    <property type="component" value="Unassembled WGS sequence"/>
</dbReference>
<dbReference type="InParanoid" id="K3XTI0"/>